<gene>
    <name evidence="2" type="ORF">ACFQS1_12960</name>
</gene>
<evidence type="ECO:0000313" key="2">
    <source>
        <dbReference type="EMBL" id="MFC7274899.1"/>
    </source>
</evidence>
<feature type="region of interest" description="Disordered" evidence="1">
    <location>
        <begin position="102"/>
        <end position="126"/>
    </location>
</feature>
<sequence length="126" mass="14225">MTQKQVYEVPEQVLSAMLIGVETDTVQSLVDNWKPGKAAHPGDPFGRVFLWLWRTDSHRAVTLFNDVVRRVRRTKQSPAREFTSDDLLHGLSFATQGMTDSEAQMVSDQVRADAAARLSEGPEWPR</sequence>
<organism evidence="2 3">
    <name type="scientific">Paractinoplanes rhizophilus</name>
    <dbReference type="NCBI Taxonomy" id="1416877"/>
    <lineage>
        <taxon>Bacteria</taxon>
        <taxon>Bacillati</taxon>
        <taxon>Actinomycetota</taxon>
        <taxon>Actinomycetes</taxon>
        <taxon>Micromonosporales</taxon>
        <taxon>Micromonosporaceae</taxon>
        <taxon>Paractinoplanes</taxon>
    </lineage>
</organism>
<keyword evidence="3" id="KW-1185">Reference proteome</keyword>
<evidence type="ECO:0000256" key="1">
    <source>
        <dbReference type="SAM" id="MobiDB-lite"/>
    </source>
</evidence>
<comment type="caution">
    <text evidence="2">The sequence shown here is derived from an EMBL/GenBank/DDBJ whole genome shotgun (WGS) entry which is preliminary data.</text>
</comment>
<evidence type="ECO:0000313" key="3">
    <source>
        <dbReference type="Proteomes" id="UP001596548"/>
    </source>
</evidence>
<proteinExistence type="predicted"/>
<dbReference type="RefSeq" id="WP_378967391.1">
    <property type="nucleotide sequence ID" value="NZ_JBHTBJ010000007.1"/>
</dbReference>
<dbReference type="EMBL" id="JBHTBJ010000007">
    <property type="protein sequence ID" value="MFC7274899.1"/>
    <property type="molecule type" value="Genomic_DNA"/>
</dbReference>
<name>A0ABW2HP51_9ACTN</name>
<accession>A0ABW2HP51</accession>
<reference evidence="3" key="1">
    <citation type="journal article" date="2019" name="Int. J. Syst. Evol. Microbiol.">
        <title>The Global Catalogue of Microorganisms (GCM) 10K type strain sequencing project: providing services to taxonomists for standard genome sequencing and annotation.</title>
        <authorList>
            <consortium name="The Broad Institute Genomics Platform"/>
            <consortium name="The Broad Institute Genome Sequencing Center for Infectious Disease"/>
            <person name="Wu L."/>
            <person name="Ma J."/>
        </authorList>
    </citation>
    <scope>NUCLEOTIDE SEQUENCE [LARGE SCALE GENOMIC DNA]</scope>
    <source>
        <strain evidence="3">XZYJT-10</strain>
    </source>
</reference>
<dbReference type="Proteomes" id="UP001596548">
    <property type="component" value="Unassembled WGS sequence"/>
</dbReference>
<protein>
    <submittedName>
        <fullName evidence="2">Uncharacterized protein</fullName>
    </submittedName>
</protein>